<protein>
    <submittedName>
        <fullName evidence="3">Uncharacterized protein</fullName>
    </submittedName>
</protein>
<feature type="compositionally biased region" description="Basic and acidic residues" evidence="1">
    <location>
        <begin position="123"/>
        <end position="147"/>
    </location>
</feature>
<gene>
    <name evidence="3" type="ORF">HNQ40_001836</name>
</gene>
<sequence length="226" mass="25234">MTRVDFLPESYHRVQQRRGRLFRQVILLGATVGCLAVATIGLKAHTANQLRTAERLEETVEAERAALGLITGLDHERQALQKSFDLKRELDPPLTYAQVLAAFGHALPEGVAVSELAMTSVRPEPERITAEESKGRKQNKEKADEKREPHLIGLELRGLAPDDLTVAQLVSALDEHPMFGRVTMRFSEGVQMQGLIAREFSLTATVDLDREFRWTSDVTEEVAHAD</sequence>
<evidence type="ECO:0000256" key="1">
    <source>
        <dbReference type="SAM" id="MobiDB-lite"/>
    </source>
</evidence>
<evidence type="ECO:0000313" key="4">
    <source>
        <dbReference type="Proteomes" id="UP000541810"/>
    </source>
</evidence>
<dbReference type="RefSeq" id="WP_184677572.1">
    <property type="nucleotide sequence ID" value="NZ_JACHGY010000001.1"/>
</dbReference>
<dbReference type="PROSITE" id="PS51257">
    <property type="entry name" value="PROKAR_LIPOPROTEIN"/>
    <property type="match status" value="1"/>
</dbReference>
<dbReference type="AlphaFoldDB" id="A0A7X0H8Z6"/>
<proteinExistence type="predicted"/>
<evidence type="ECO:0000313" key="3">
    <source>
        <dbReference type="EMBL" id="MBB6430030.1"/>
    </source>
</evidence>
<feature type="region of interest" description="Disordered" evidence="1">
    <location>
        <begin position="122"/>
        <end position="147"/>
    </location>
</feature>
<feature type="transmembrane region" description="Helical" evidence="2">
    <location>
        <begin position="21"/>
        <end position="42"/>
    </location>
</feature>
<dbReference type="Proteomes" id="UP000541810">
    <property type="component" value="Unassembled WGS sequence"/>
</dbReference>
<dbReference type="InterPro" id="IPR007813">
    <property type="entry name" value="PilN"/>
</dbReference>
<accession>A0A7X0H8Z6</accession>
<keyword evidence="2" id="KW-0812">Transmembrane</keyword>
<comment type="caution">
    <text evidence="3">The sequence shown here is derived from an EMBL/GenBank/DDBJ whole genome shotgun (WGS) entry which is preliminary data.</text>
</comment>
<evidence type="ECO:0000256" key="2">
    <source>
        <dbReference type="SAM" id="Phobius"/>
    </source>
</evidence>
<name>A0A7X0H8Z6_9BACT</name>
<keyword evidence="4" id="KW-1185">Reference proteome</keyword>
<reference evidence="3 4" key="1">
    <citation type="submission" date="2020-08" db="EMBL/GenBank/DDBJ databases">
        <title>Genomic Encyclopedia of Type Strains, Phase IV (KMG-IV): sequencing the most valuable type-strain genomes for metagenomic binning, comparative biology and taxonomic classification.</title>
        <authorList>
            <person name="Goeker M."/>
        </authorList>
    </citation>
    <scope>NUCLEOTIDE SEQUENCE [LARGE SCALE GENOMIC DNA]</scope>
    <source>
        <strain evidence="3 4">DSM 103725</strain>
    </source>
</reference>
<organism evidence="3 4">
    <name type="scientific">Algisphaera agarilytica</name>
    <dbReference type="NCBI Taxonomy" id="1385975"/>
    <lineage>
        <taxon>Bacteria</taxon>
        <taxon>Pseudomonadati</taxon>
        <taxon>Planctomycetota</taxon>
        <taxon>Phycisphaerae</taxon>
        <taxon>Phycisphaerales</taxon>
        <taxon>Phycisphaeraceae</taxon>
        <taxon>Algisphaera</taxon>
    </lineage>
</organism>
<dbReference type="Pfam" id="PF05137">
    <property type="entry name" value="PilN"/>
    <property type="match status" value="1"/>
</dbReference>
<keyword evidence="2" id="KW-0472">Membrane</keyword>
<dbReference type="EMBL" id="JACHGY010000001">
    <property type="protein sequence ID" value="MBB6430030.1"/>
    <property type="molecule type" value="Genomic_DNA"/>
</dbReference>
<keyword evidence="2" id="KW-1133">Transmembrane helix</keyword>